<dbReference type="Gene3D" id="3.40.50.1820">
    <property type="entry name" value="alpha/beta hydrolase"/>
    <property type="match status" value="1"/>
</dbReference>
<evidence type="ECO:0000259" key="2">
    <source>
        <dbReference type="Pfam" id="PF12147"/>
    </source>
</evidence>
<dbReference type="EMBL" id="JNGW01000105">
    <property type="protein sequence ID" value="KDR51483.1"/>
    <property type="molecule type" value="Genomic_DNA"/>
</dbReference>
<proteinExistence type="predicted"/>
<dbReference type="PATRIC" id="fig|1122985.7.peg.2491"/>
<dbReference type="HOGENOM" id="CLU_038914_0_0_10"/>
<evidence type="ECO:0000259" key="1">
    <source>
        <dbReference type="Pfam" id="PF12146"/>
    </source>
</evidence>
<dbReference type="RefSeq" id="WP_018966669.1">
    <property type="nucleotide sequence ID" value="NZ_KB899211.1"/>
</dbReference>
<dbReference type="InterPro" id="IPR051044">
    <property type="entry name" value="MAG_DAG_Lipase"/>
</dbReference>
<dbReference type="Pfam" id="PF12147">
    <property type="entry name" value="Methyltransf_20"/>
    <property type="match status" value="1"/>
</dbReference>
<dbReference type="Proteomes" id="UP000027442">
    <property type="component" value="Unassembled WGS sequence"/>
</dbReference>
<dbReference type="InterPro" id="IPR029058">
    <property type="entry name" value="AB_hydrolase_fold"/>
</dbReference>
<feature type="domain" description="Serine aminopeptidase S33" evidence="1">
    <location>
        <begin position="24"/>
        <end position="257"/>
    </location>
</feature>
<dbReference type="InterPro" id="IPR022744">
    <property type="entry name" value="MeTrfase_dom_put"/>
</dbReference>
<dbReference type="SUPFAM" id="SSF53474">
    <property type="entry name" value="alpha/beta-Hydrolases"/>
    <property type="match status" value="1"/>
</dbReference>
<name>A0A069QF27_HOYLO</name>
<dbReference type="CDD" id="cd02440">
    <property type="entry name" value="AdoMet_MTases"/>
    <property type="match status" value="1"/>
</dbReference>
<sequence>METGTFKSFDDADIFYRVWNYNPSQKTIVILHRGHEHSGRLQAFAENEQFAHFNIFGFDMRGLGHTSQPVSPHFMDYVRDLDAFVKYLHEQYGIVERDIFVVANSIAGVIVSAWCHDFAPRIAGMALLAPAFTIKLYVPFAKTGIALAAWLFKHLTVPSYVKSKVLTHDVEQQKAYDTDPLITREIDAHYLLDLLKAGKRIVEDAAAITIPTLLLSAGKDYVVKDDMQKRFFVDISSTQKRFIKLKGFYHGLLFETQREQVYNPIAEFINRCFSLEQPPTTCMPDKFTVDEYNKMALNMLPRIERWGFRIQKWMLHHLGFLSKGMRVGLKYGFDSGMSLDYVYRNQAQGCGPIGRWIDRGYLTAIGWRGVRIRRENLIATVEERIKTLKQRNEPVKILDIAGGTGNYLFDIKRKFPEIEVVINDFSEANIAFGEAQIQQLGLQNIRFTRLDCFNKDSYRQLNFEPNIVIISGIFELFGDNELVCNAISGTLSALQPGGFLVYTGQPWHPQLKMIAYVLNSHQERDWIMRRRSQRELDSLFAFYGLTKCGMKLDNFGIFTVSYGTK</sequence>
<evidence type="ECO:0000313" key="4">
    <source>
        <dbReference type="Proteomes" id="UP000027442"/>
    </source>
</evidence>
<accession>A0A069QF27</accession>
<keyword evidence="4" id="KW-1185">Reference proteome</keyword>
<dbReference type="InterPro" id="IPR029063">
    <property type="entry name" value="SAM-dependent_MTases_sf"/>
</dbReference>
<protein>
    <submittedName>
        <fullName evidence="3">Hydrolase, alpha/beta domain protein</fullName>
    </submittedName>
</protein>
<dbReference type="GO" id="GO:0016787">
    <property type="term" value="F:hydrolase activity"/>
    <property type="evidence" value="ECO:0007669"/>
    <property type="project" value="UniProtKB-KW"/>
</dbReference>
<evidence type="ECO:0000313" key="3">
    <source>
        <dbReference type="EMBL" id="KDR51483.1"/>
    </source>
</evidence>
<dbReference type="Gene3D" id="3.40.50.150">
    <property type="entry name" value="Vaccinia Virus protein VP39"/>
    <property type="match status" value="1"/>
</dbReference>
<dbReference type="eggNOG" id="COG2267">
    <property type="taxonomic scope" value="Bacteria"/>
</dbReference>
<dbReference type="PANTHER" id="PTHR11614">
    <property type="entry name" value="PHOSPHOLIPASE-RELATED"/>
    <property type="match status" value="1"/>
</dbReference>
<organism evidence="3 4">
    <name type="scientific">Hoylesella loescheii DSM 19665 = JCM 12249 = ATCC 15930</name>
    <dbReference type="NCBI Taxonomy" id="1122985"/>
    <lineage>
        <taxon>Bacteria</taxon>
        <taxon>Pseudomonadati</taxon>
        <taxon>Bacteroidota</taxon>
        <taxon>Bacteroidia</taxon>
        <taxon>Bacteroidales</taxon>
        <taxon>Prevotellaceae</taxon>
        <taxon>Hoylesella</taxon>
    </lineage>
</organism>
<gene>
    <name evidence="3" type="ORF">HMPREF1991_02405</name>
</gene>
<dbReference type="Pfam" id="PF12146">
    <property type="entry name" value="Hydrolase_4"/>
    <property type="match status" value="1"/>
</dbReference>
<comment type="caution">
    <text evidence="3">The sequence shown here is derived from an EMBL/GenBank/DDBJ whole genome shotgun (WGS) entry which is preliminary data.</text>
</comment>
<dbReference type="InterPro" id="IPR022742">
    <property type="entry name" value="Hydrolase_4"/>
</dbReference>
<keyword evidence="3" id="KW-0378">Hydrolase</keyword>
<reference evidence="3 4" key="1">
    <citation type="submission" date="2013-08" db="EMBL/GenBank/DDBJ databases">
        <authorList>
            <person name="Weinstock G."/>
            <person name="Sodergren E."/>
            <person name="Wylie T."/>
            <person name="Fulton L."/>
            <person name="Fulton R."/>
            <person name="Fronick C."/>
            <person name="O'Laughlin M."/>
            <person name="Godfrey J."/>
            <person name="Miner T."/>
            <person name="Herter B."/>
            <person name="Appelbaum E."/>
            <person name="Cordes M."/>
            <person name="Lek S."/>
            <person name="Wollam A."/>
            <person name="Pepin K.H."/>
            <person name="Palsikar V.B."/>
            <person name="Mitreva M."/>
            <person name="Wilson R.K."/>
        </authorList>
    </citation>
    <scope>NUCLEOTIDE SEQUENCE [LARGE SCALE GENOMIC DNA]</scope>
    <source>
        <strain evidence="3 4">ATCC 15930</strain>
    </source>
</reference>
<dbReference type="AlphaFoldDB" id="A0A069QF27"/>
<dbReference type="SUPFAM" id="SSF53335">
    <property type="entry name" value="S-adenosyl-L-methionine-dependent methyltransferases"/>
    <property type="match status" value="1"/>
</dbReference>
<feature type="domain" description="Methyltransferase" evidence="2">
    <location>
        <begin position="287"/>
        <end position="563"/>
    </location>
</feature>